<feature type="chain" id="PRO_5022138319" evidence="2">
    <location>
        <begin position="27"/>
        <end position="369"/>
    </location>
</feature>
<dbReference type="AlphaFoldDB" id="A0A517Z2G3"/>
<dbReference type="EMBL" id="CP036275">
    <property type="protein sequence ID" value="QDU36655.1"/>
    <property type="molecule type" value="Genomic_DNA"/>
</dbReference>
<feature type="signal peptide" evidence="2">
    <location>
        <begin position="1"/>
        <end position="26"/>
    </location>
</feature>
<evidence type="ECO:0000256" key="2">
    <source>
        <dbReference type="SAM" id="SignalP"/>
    </source>
</evidence>
<reference evidence="3 4" key="1">
    <citation type="submission" date="2019-02" db="EMBL/GenBank/DDBJ databases">
        <title>Deep-cultivation of Planctomycetes and their phenomic and genomic characterization uncovers novel biology.</title>
        <authorList>
            <person name="Wiegand S."/>
            <person name="Jogler M."/>
            <person name="Boedeker C."/>
            <person name="Pinto D."/>
            <person name="Vollmers J."/>
            <person name="Rivas-Marin E."/>
            <person name="Kohn T."/>
            <person name="Peeters S.H."/>
            <person name="Heuer A."/>
            <person name="Rast P."/>
            <person name="Oberbeckmann S."/>
            <person name="Bunk B."/>
            <person name="Jeske O."/>
            <person name="Meyerdierks A."/>
            <person name="Storesund J.E."/>
            <person name="Kallscheuer N."/>
            <person name="Luecker S."/>
            <person name="Lage O.M."/>
            <person name="Pohl T."/>
            <person name="Merkel B.J."/>
            <person name="Hornburger P."/>
            <person name="Mueller R.-W."/>
            <person name="Bruemmer F."/>
            <person name="Labrenz M."/>
            <person name="Spormann A.M."/>
            <person name="Op den Camp H."/>
            <person name="Overmann J."/>
            <person name="Amann R."/>
            <person name="Jetten M.S.M."/>
            <person name="Mascher T."/>
            <person name="Medema M.H."/>
            <person name="Devos D.P."/>
            <person name="Kaster A.-K."/>
            <person name="Ovreas L."/>
            <person name="Rohde M."/>
            <person name="Galperin M.Y."/>
            <person name="Jogler C."/>
        </authorList>
    </citation>
    <scope>NUCLEOTIDE SEQUENCE [LARGE SCALE GENOMIC DNA]</scope>
    <source>
        <strain evidence="3 4">Mal4</strain>
    </source>
</reference>
<organism evidence="3 4">
    <name type="scientific">Maioricimonas rarisocia</name>
    <dbReference type="NCBI Taxonomy" id="2528026"/>
    <lineage>
        <taxon>Bacteria</taxon>
        <taxon>Pseudomonadati</taxon>
        <taxon>Planctomycetota</taxon>
        <taxon>Planctomycetia</taxon>
        <taxon>Planctomycetales</taxon>
        <taxon>Planctomycetaceae</taxon>
        <taxon>Maioricimonas</taxon>
    </lineage>
</organism>
<feature type="region of interest" description="Disordered" evidence="1">
    <location>
        <begin position="266"/>
        <end position="369"/>
    </location>
</feature>
<keyword evidence="4" id="KW-1185">Reference proteome</keyword>
<evidence type="ECO:0000256" key="1">
    <source>
        <dbReference type="SAM" id="MobiDB-lite"/>
    </source>
</evidence>
<accession>A0A517Z2G3</accession>
<evidence type="ECO:0000313" key="4">
    <source>
        <dbReference type="Proteomes" id="UP000320496"/>
    </source>
</evidence>
<dbReference type="RefSeq" id="WP_145367294.1">
    <property type="nucleotide sequence ID" value="NZ_CP036275.1"/>
</dbReference>
<evidence type="ECO:0000313" key="3">
    <source>
        <dbReference type="EMBL" id="QDU36655.1"/>
    </source>
</evidence>
<keyword evidence="2" id="KW-0732">Signal</keyword>
<dbReference type="OrthoDB" id="208718at2"/>
<proteinExistence type="predicted"/>
<gene>
    <name evidence="3" type="ORF">Mal4_09430</name>
</gene>
<sequence length="369" mass="40771" precursor="true">MSGKLFRKRILLAALATTGLSMTAQAQWFGGGGDPCGCSPVALAPAPVVAAAPSYQMAAAPICQPLQPIQETVYKEVPVTAYRPVKKTVQRPVYRTVYEDREVTAYRPVTESRTVEVPTVQYQTVTEYQPQVVNRSYWKTTYQPVPKTTPCEYDRSPGVLGWWNRTAYGVRSAFTPNYIPRRELVPQVYQCMVPRQRTVAVPSTRQVTYNVSRLEPYKTTQKVAVQRLEYEEQVVTVHEPYTTTQTVAVGTTTRYAAIAPFGGGTATAIAPTPARSANQDVPQRTAENPGDKPQPTPQRDQQDDVFKPLSYPTRPAPQAAPVPQYREANADEPEVKRSVPSIVRVSTGWKSTRGALKPEGPQLSVAANE</sequence>
<name>A0A517Z2G3_9PLAN</name>
<feature type="compositionally biased region" description="Polar residues" evidence="1">
    <location>
        <begin position="275"/>
        <end position="286"/>
    </location>
</feature>
<dbReference type="KEGG" id="mri:Mal4_09430"/>
<dbReference type="Proteomes" id="UP000320496">
    <property type="component" value="Chromosome"/>
</dbReference>
<protein>
    <submittedName>
        <fullName evidence="3">Uncharacterized protein</fullName>
    </submittedName>
</protein>